<comment type="subcellular location">
    <subcellularLocation>
        <location evidence="6">Cytoplasm</location>
    </subcellularLocation>
</comment>
<dbReference type="HAMAP" id="MF_01894">
    <property type="entry name" value="Smc_prok"/>
    <property type="match status" value="1"/>
</dbReference>
<organism evidence="9 10">
    <name type="scientific">Dolichospermum circinale CS-537/01</name>
    <dbReference type="NCBI Taxonomy" id="3021739"/>
    <lineage>
        <taxon>Bacteria</taxon>
        <taxon>Bacillati</taxon>
        <taxon>Cyanobacteriota</taxon>
        <taxon>Cyanophyceae</taxon>
        <taxon>Nostocales</taxon>
        <taxon>Aphanizomenonaceae</taxon>
        <taxon>Dolichospermum</taxon>
        <taxon>Dolichospermum circinale</taxon>
    </lineage>
</organism>
<dbReference type="SMART" id="SM00968">
    <property type="entry name" value="SMC_hinge"/>
    <property type="match status" value="1"/>
</dbReference>
<feature type="compositionally biased region" description="Polar residues" evidence="7">
    <location>
        <begin position="731"/>
        <end position="743"/>
    </location>
</feature>
<dbReference type="Gene3D" id="1.20.1060.20">
    <property type="match status" value="1"/>
</dbReference>
<name>A0ABT5A5Q0_9CYAN</name>
<dbReference type="SUPFAM" id="SSF52540">
    <property type="entry name" value="P-loop containing nucleoside triphosphate hydrolases"/>
    <property type="match status" value="1"/>
</dbReference>
<dbReference type="InterPro" id="IPR024704">
    <property type="entry name" value="SMC"/>
</dbReference>
<dbReference type="InterPro" id="IPR027417">
    <property type="entry name" value="P-loop_NTPase"/>
</dbReference>
<dbReference type="Proteomes" id="UP001212123">
    <property type="component" value="Unassembled WGS sequence"/>
</dbReference>
<evidence type="ECO:0000259" key="8">
    <source>
        <dbReference type="SMART" id="SM00968"/>
    </source>
</evidence>
<evidence type="ECO:0000313" key="10">
    <source>
        <dbReference type="Proteomes" id="UP001212123"/>
    </source>
</evidence>
<feature type="coiled-coil region" evidence="6">
    <location>
        <begin position="534"/>
        <end position="582"/>
    </location>
</feature>
<dbReference type="Pfam" id="PF02463">
    <property type="entry name" value="SMC_N"/>
    <property type="match status" value="2"/>
</dbReference>
<reference evidence="9 10" key="1">
    <citation type="submission" date="2023-01" db="EMBL/GenBank/DDBJ databases">
        <title>Genomes from the Australian National Cyanobacteria Reference Collection.</title>
        <authorList>
            <person name="Willis A."/>
            <person name="Lee E.M.F."/>
        </authorList>
    </citation>
    <scope>NUCLEOTIDE SEQUENCE [LARGE SCALE GENOMIC DNA]</scope>
    <source>
        <strain evidence="9 10">CS-537/01</strain>
    </source>
</reference>
<evidence type="ECO:0000313" key="9">
    <source>
        <dbReference type="EMBL" id="MDB9487267.1"/>
    </source>
</evidence>
<dbReference type="PANTHER" id="PTHR43977">
    <property type="entry name" value="STRUCTURAL MAINTENANCE OF CHROMOSOMES PROTEIN 3"/>
    <property type="match status" value="1"/>
</dbReference>
<feature type="coiled-coil region" evidence="6">
    <location>
        <begin position="366"/>
        <end position="421"/>
    </location>
</feature>
<feature type="compositionally biased region" description="Polar residues" evidence="7">
    <location>
        <begin position="158"/>
        <end position="170"/>
    </location>
</feature>
<keyword evidence="4 6" id="KW-0175">Coiled coil</keyword>
<feature type="region of interest" description="Disordered" evidence="7">
    <location>
        <begin position="731"/>
        <end position="752"/>
    </location>
</feature>
<evidence type="ECO:0000256" key="5">
    <source>
        <dbReference type="ARBA" id="ARBA00023125"/>
    </source>
</evidence>
<feature type="compositionally biased region" description="Basic and acidic residues" evidence="7">
    <location>
        <begin position="139"/>
        <end position="149"/>
    </location>
</feature>
<comment type="function">
    <text evidence="6">Required for chromosome condensation and partitioning.</text>
</comment>
<evidence type="ECO:0000256" key="3">
    <source>
        <dbReference type="ARBA" id="ARBA00022840"/>
    </source>
</evidence>
<dbReference type="Gene3D" id="3.40.50.300">
    <property type="entry name" value="P-loop containing nucleotide triphosphate hydrolases"/>
    <property type="match status" value="2"/>
</dbReference>
<comment type="caution">
    <text evidence="9">The sequence shown here is derived from an EMBL/GenBank/DDBJ whole genome shotgun (WGS) entry which is preliminary data.</text>
</comment>
<dbReference type="Pfam" id="PF06470">
    <property type="entry name" value="SMC_hinge"/>
    <property type="match status" value="1"/>
</dbReference>
<dbReference type="InterPro" id="IPR036277">
    <property type="entry name" value="SMC_hinge_sf"/>
</dbReference>
<dbReference type="InterPro" id="IPR003395">
    <property type="entry name" value="RecF/RecN/SMC_N"/>
</dbReference>
<feature type="coiled-coil region" evidence="6">
    <location>
        <begin position="778"/>
        <end position="1089"/>
    </location>
</feature>
<dbReference type="SUPFAM" id="SSF57997">
    <property type="entry name" value="Tropomyosin"/>
    <property type="match status" value="1"/>
</dbReference>
<feature type="domain" description="SMC hinge" evidence="8">
    <location>
        <begin position="597"/>
        <end position="714"/>
    </location>
</feature>
<feature type="region of interest" description="Disordered" evidence="7">
    <location>
        <begin position="90"/>
        <end position="172"/>
    </location>
</feature>
<evidence type="ECO:0000256" key="2">
    <source>
        <dbReference type="ARBA" id="ARBA00022741"/>
    </source>
</evidence>
<dbReference type="NCBIfam" id="TIGR02169">
    <property type="entry name" value="SMC_prok_A"/>
    <property type="match status" value="1"/>
</dbReference>
<dbReference type="Gene3D" id="3.30.70.1620">
    <property type="match status" value="1"/>
</dbReference>
<evidence type="ECO:0000256" key="6">
    <source>
        <dbReference type="HAMAP-Rule" id="MF_01894"/>
    </source>
</evidence>
<evidence type="ECO:0000256" key="1">
    <source>
        <dbReference type="ARBA" id="ARBA00022490"/>
    </source>
</evidence>
<dbReference type="RefSeq" id="WP_271805621.1">
    <property type="nucleotide sequence ID" value="NZ_JAQMTU010000073.1"/>
</dbReference>
<accession>A0ABT5A5Q0</accession>
<gene>
    <name evidence="6 9" type="primary">smc</name>
    <name evidence="9" type="ORF">PN492_12030</name>
</gene>
<keyword evidence="2 6" id="KW-0547">Nucleotide-binding</keyword>
<dbReference type="InterPro" id="IPR010935">
    <property type="entry name" value="SMC_hinge"/>
</dbReference>
<dbReference type="SUPFAM" id="SSF75553">
    <property type="entry name" value="Smc hinge domain"/>
    <property type="match status" value="1"/>
</dbReference>
<comment type="similarity">
    <text evidence="6">Belongs to the SMC family.</text>
</comment>
<comment type="subunit">
    <text evidence="6">Homodimer.</text>
</comment>
<evidence type="ECO:0000256" key="7">
    <source>
        <dbReference type="SAM" id="MobiDB-lite"/>
    </source>
</evidence>
<keyword evidence="5 6" id="KW-0238">DNA-binding</keyword>
<feature type="binding site" evidence="6">
    <location>
        <begin position="33"/>
        <end position="40"/>
    </location>
    <ligand>
        <name>ATP</name>
        <dbReference type="ChEBI" id="CHEBI:30616"/>
    </ligand>
</feature>
<proteinExistence type="inferred from homology"/>
<comment type="domain">
    <text evidence="6">Contains large globular domains required for ATP hydrolysis at each terminus and a third globular domain forming a flexible hinge near the middle of the molecule. These domains are separated by coiled-coil structures.</text>
</comment>
<keyword evidence="10" id="KW-1185">Reference proteome</keyword>
<dbReference type="EMBL" id="JAQMTU010000073">
    <property type="protein sequence ID" value="MDB9487267.1"/>
    <property type="molecule type" value="Genomic_DNA"/>
</dbReference>
<protein>
    <recommendedName>
        <fullName evidence="6">Chromosome partition protein Smc</fullName>
    </recommendedName>
</protein>
<keyword evidence="3 6" id="KW-0067">ATP-binding</keyword>
<feature type="compositionally biased region" description="Basic and acidic residues" evidence="7">
    <location>
        <begin position="115"/>
        <end position="125"/>
    </location>
</feature>
<dbReference type="InterPro" id="IPR011890">
    <property type="entry name" value="SMC_prok"/>
</dbReference>
<evidence type="ECO:0000256" key="4">
    <source>
        <dbReference type="ARBA" id="ARBA00023054"/>
    </source>
</evidence>
<sequence>MVYVKRVELTNFKSFGGTTSVPLLPGCTVISGPNGSGKSNILDALLFCLGLSSSKGMRAERLPDLVNNAQKHQGRSPLEASVTVTFDISDVSPRGAEAQREEGEEVAQENPTLDVSRRGAEAQREEGEEVAQENPTLDVSRRGAEARREEEEEEENPKSTVHSPKSSDWSVTRRLRVSQQGGYTSNYYINGVPCTLTELHEDLQRLRIYPQGYNVVLQGDVTSIISMNGRERREIIDELAGVATYDRRIVQARSTLDEVKDREDSCRIIQNELTVQSERLYQDQVKAQKYQQLRTEFLEKQSWEAVLSWRSLQLQQEKLLLQVEEGDRNFRDFTSQLTIINTQIDEKNIELEQRNLRVKALGEEELLAVQSHLATQEAERKQLQRQHKELEAFIQESTKRLNQIYQEIQQYQISLEEAIEKHNVETLNAASLQIERNHAVINLESSRQAAAEVASASEAWVQQQTELNRNIESLLHILEPQRTEQAQLQERNTQLQLLISEQSQLIATLQPELTQKQVEFAQVETEFNAASLPIQNLAENLTATEQELQIQQDTQKRLLQEQREKQRQLDKLEAQTQAQQEIQGTQASKIILQSEMPGLCGLVVQLGKVEPKYQLALETAAGGRLGYIVVEDDSVASAGIELLKQKKAGRATFLPLNKIKVPKFTQDATLRLADGFVNYAVNLVECDRRFLNVFTYVFSNTVVFSTLEQARKNIGLYRIVTLQGELLETSGAMTGGSSSQRSSLRFEKGETGEGEEVGNLKTRLMDIDRILEGCGEAINTLATSMKALSQELTEARQARREQQLYLEQLNKEIKNLTTQLENTRSQLSQNTQKFTTAQSRLEILNRELPEQETQLQQLRLILTDLESSQTPKEWQQIQSTMKIQEQELQQRETALRDVQQQLKNLENQQQRLQEKIEESQARVIQYQQEEATSKQQAATVNNQIEELNHLIAVNESNLQKLAENLGEEKKNRDLTETELRSLLLRQQQLQWEIEKLAQTQEKRREDLTALQNQLRDLGAELPSPLPEIPGKVNLEDLQKELRSLSKRLQAMEPVNMLALEEYDKVKGRLQELTEKLETLEGERTELLLRIENFTTLRQKAFKEAFDAVNENFQSIFAILSDGDGYLQLDNPEDPFNSSLNLVAHPKGKPVQRLASMSGGEKSLTALSFIFSLQRYRPSPFYAFDEVDMFLDGSNVERLARMIKQQAQQAQFIVVSLRRPMIESAQRTIGVTQARGAYTQVLGIKLEQK</sequence>
<keyword evidence="1 6" id="KW-0963">Cytoplasm</keyword>
<dbReference type="PIRSF" id="PIRSF005719">
    <property type="entry name" value="SMC"/>
    <property type="match status" value="1"/>
</dbReference>